<dbReference type="Proteomes" id="UP001055167">
    <property type="component" value="Unassembled WGS sequence"/>
</dbReference>
<dbReference type="EMBL" id="BPQH01000032">
    <property type="protein sequence ID" value="GJD53601.1"/>
    <property type="molecule type" value="Genomic_DNA"/>
</dbReference>
<keyword evidence="1" id="KW-0472">Membrane</keyword>
<organism evidence="2 3">
    <name type="scientific">Methylobacterium crusticola</name>
    <dbReference type="NCBI Taxonomy" id="1697972"/>
    <lineage>
        <taxon>Bacteria</taxon>
        <taxon>Pseudomonadati</taxon>
        <taxon>Pseudomonadota</taxon>
        <taxon>Alphaproteobacteria</taxon>
        <taxon>Hyphomicrobiales</taxon>
        <taxon>Methylobacteriaceae</taxon>
        <taxon>Methylobacterium</taxon>
    </lineage>
</organism>
<reference evidence="2" key="2">
    <citation type="submission" date="2021-08" db="EMBL/GenBank/DDBJ databases">
        <authorList>
            <person name="Tani A."/>
            <person name="Ola A."/>
            <person name="Ogura Y."/>
            <person name="Katsura K."/>
            <person name="Hayashi T."/>
        </authorList>
    </citation>
    <scope>NUCLEOTIDE SEQUENCE</scope>
    <source>
        <strain evidence="2">KCTC 52305</strain>
    </source>
</reference>
<gene>
    <name evidence="2" type="ORF">OPKNFCMD_6378</name>
</gene>
<feature type="transmembrane region" description="Helical" evidence="1">
    <location>
        <begin position="50"/>
        <end position="70"/>
    </location>
</feature>
<evidence type="ECO:0000313" key="2">
    <source>
        <dbReference type="EMBL" id="GJD53601.1"/>
    </source>
</evidence>
<protein>
    <submittedName>
        <fullName evidence="2">Uncharacterized protein</fullName>
    </submittedName>
</protein>
<accession>A0ABQ4R9Z7</accession>
<sequence length="104" mass="11264">MPDPAQPPPGLAAPDRISRICLVLKRFGLRIALILSWTTLNALLGSSGWGTLFVMMWGAAVVCAILAIVLKEPFIAPYFTHYDEAAWFLLIALAAKQILLTVAA</sequence>
<name>A0ABQ4R9Z7_9HYPH</name>
<keyword evidence="1" id="KW-1133">Transmembrane helix</keyword>
<keyword evidence="1" id="KW-0812">Transmembrane</keyword>
<evidence type="ECO:0000256" key="1">
    <source>
        <dbReference type="SAM" id="Phobius"/>
    </source>
</evidence>
<dbReference type="RefSeq" id="WP_128565738.1">
    <property type="nucleotide sequence ID" value="NZ_BPQH01000032.1"/>
</dbReference>
<reference evidence="2" key="1">
    <citation type="journal article" date="2021" name="Front. Microbiol.">
        <title>Comprehensive Comparative Genomics and Phenotyping of Methylobacterium Species.</title>
        <authorList>
            <person name="Alessa O."/>
            <person name="Ogura Y."/>
            <person name="Fujitani Y."/>
            <person name="Takami H."/>
            <person name="Hayashi T."/>
            <person name="Sahin N."/>
            <person name="Tani A."/>
        </authorList>
    </citation>
    <scope>NUCLEOTIDE SEQUENCE</scope>
    <source>
        <strain evidence="2">KCTC 52305</strain>
    </source>
</reference>
<proteinExistence type="predicted"/>
<comment type="caution">
    <text evidence="2">The sequence shown here is derived from an EMBL/GenBank/DDBJ whole genome shotgun (WGS) entry which is preliminary data.</text>
</comment>
<evidence type="ECO:0000313" key="3">
    <source>
        <dbReference type="Proteomes" id="UP001055167"/>
    </source>
</evidence>
<keyword evidence="3" id="KW-1185">Reference proteome</keyword>